<evidence type="ECO:0000256" key="1">
    <source>
        <dbReference type="SAM" id="MobiDB-lite"/>
    </source>
</evidence>
<feature type="region of interest" description="Disordered" evidence="1">
    <location>
        <begin position="1"/>
        <end position="23"/>
    </location>
</feature>
<evidence type="ECO:0000313" key="2">
    <source>
        <dbReference type="EMBL" id="GBM35415.1"/>
    </source>
</evidence>
<protein>
    <submittedName>
        <fullName evidence="2">Uncharacterized protein</fullName>
    </submittedName>
</protein>
<sequence length="96" mass="11259">HGGFIRTKQEDNPDVIKKPDDLSNEDYEAWINVDVNMENAEKTTKETICQAQMKRRDDGIELEDNDDEEEPEEKPPPDQETLQALRTLRRSVRYRA</sequence>
<organism evidence="2 3">
    <name type="scientific">Araneus ventricosus</name>
    <name type="common">Orbweaver spider</name>
    <name type="synonym">Epeira ventricosa</name>
    <dbReference type="NCBI Taxonomy" id="182803"/>
    <lineage>
        <taxon>Eukaryota</taxon>
        <taxon>Metazoa</taxon>
        <taxon>Ecdysozoa</taxon>
        <taxon>Arthropoda</taxon>
        <taxon>Chelicerata</taxon>
        <taxon>Arachnida</taxon>
        <taxon>Araneae</taxon>
        <taxon>Araneomorphae</taxon>
        <taxon>Entelegynae</taxon>
        <taxon>Araneoidea</taxon>
        <taxon>Araneidae</taxon>
        <taxon>Araneus</taxon>
    </lineage>
</organism>
<accession>A0A4Y2F5K7</accession>
<evidence type="ECO:0000313" key="3">
    <source>
        <dbReference type="Proteomes" id="UP000499080"/>
    </source>
</evidence>
<dbReference type="Proteomes" id="UP000499080">
    <property type="component" value="Unassembled WGS sequence"/>
</dbReference>
<name>A0A4Y2F5K7_ARAVE</name>
<proteinExistence type="predicted"/>
<gene>
    <name evidence="2" type="ORF">AVEN_47288_1</name>
</gene>
<feature type="compositionally biased region" description="Basic and acidic residues" evidence="1">
    <location>
        <begin position="7"/>
        <end position="21"/>
    </location>
</feature>
<dbReference type="EMBL" id="BGPR01248860">
    <property type="protein sequence ID" value="GBM35415.1"/>
    <property type="molecule type" value="Genomic_DNA"/>
</dbReference>
<comment type="caution">
    <text evidence="2">The sequence shown here is derived from an EMBL/GenBank/DDBJ whole genome shotgun (WGS) entry which is preliminary data.</text>
</comment>
<feature type="non-terminal residue" evidence="2">
    <location>
        <position position="1"/>
    </location>
</feature>
<dbReference type="AlphaFoldDB" id="A0A4Y2F5K7"/>
<feature type="region of interest" description="Disordered" evidence="1">
    <location>
        <begin position="43"/>
        <end position="96"/>
    </location>
</feature>
<reference evidence="2 3" key="1">
    <citation type="journal article" date="2019" name="Sci. Rep.">
        <title>Orb-weaving spider Araneus ventricosus genome elucidates the spidroin gene catalogue.</title>
        <authorList>
            <person name="Kono N."/>
            <person name="Nakamura H."/>
            <person name="Ohtoshi R."/>
            <person name="Moran D.A.P."/>
            <person name="Shinohara A."/>
            <person name="Yoshida Y."/>
            <person name="Fujiwara M."/>
            <person name="Mori M."/>
            <person name="Tomita M."/>
            <person name="Arakawa K."/>
        </authorList>
    </citation>
    <scope>NUCLEOTIDE SEQUENCE [LARGE SCALE GENOMIC DNA]</scope>
</reference>
<feature type="compositionally biased region" description="Acidic residues" evidence="1">
    <location>
        <begin position="60"/>
        <end position="72"/>
    </location>
</feature>
<keyword evidence="3" id="KW-1185">Reference proteome</keyword>
<feature type="compositionally biased region" description="Basic residues" evidence="1">
    <location>
        <begin position="87"/>
        <end position="96"/>
    </location>
</feature>